<organism evidence="1 2">
    <name type="scientific">Paenibacillus tianjinensis</name>
    <dbReference type="NCBI Taxonomy" id="2810347"/>
    <lineage>
        <taxon>Bacteria</taxon>
        <taxon>Bacillati</taxon>
        <taxon>Bacillota</taxon>
        <taxon>Bacilli</taxon>
        <taxon>Bacillales</taxon>
        <taxon>Paenibacillaceae</taxon>
        <taxon>Paenibacillus</taxon>
    </lineage>
</organism>
<keyword evidence="2" id="KW-1185">Reference proteome</keyword>
<dbReference type="RefSeq" id="WP_206101106.1">
    <property type="nucleotide sequence ID" value="NZ_CP070969.1"/>
</dbReference>
<evidence type="ECO:0000313" key="1">
    <source>
        <dbReference type="EMBL" id="QSF43473.1"/>
    </source>
</evidence>
<dbReference type="EMBL" id="CP070969">
    <property type="protein sequence ID" value="QSF43473.1"/>
    <property type="molecule type" value="Genomic_DNA"/>
</dbReference>
<proteinExistence type="predicted"/>
<dbReference type="Proteomes" id="UP000663452">
    <property type="component" value="Chromosome"/>
</dbReference>
<reference evidence="1 2" key="1">
    <citation type="submission" date="2021-02" db="EMBL/GenBank/DDBJ databases">
        <title>Paenibacillus tianjinensis sp. nov.</title>
        <authorList>
            <person name="Liu H."/>
        </authorList>
    </citation>
    <scope>NUCLEOTIDE SEQUENCE [LARGE SCALE GENOMIC DNA]</scope>
    <source>
        <strain evidence="1 2">TB2019</strain>
    </source>
</reference>
<protein>
    <submittedName>
        <fullName evidence="1">Uncharacterized protein</fullName>
    </submittedName>
</protein>
<accession>A0ABX7L7X7</accession>
<evidence type="ECO:0000313" key="2">
    <source>
        <dbReference type="Proteomes" id="UP000663452"/>
    </source>
</evidence>
<gene>
    <name evidence="1" type="ORF">JRJ22_19610</name>
</gene>
<name>A0ABX7L7X7_9BACL</name>
<sequence>MIDNKLKTKLKQLEEEYGYVNVELYDSKRGTEYPSSTTIKKMYGLSLLDILKDQKIKSKDEYLIIKNRPVSISNMKLLYLEHGEISKSLYSEAKLLPSSEYITKHYGWENIAKEANVKLANAQYNSKEDVIKELKIIIKELGYIPTSKEYESLRLKPSQETLRKYGFTFSEAMRKSGYRTYNKSVTIKDKVCSNKDCYRQFTPTEDEIYCEPCFKELRSRLIKEIEGMSPQRLKEICQRLIYAGNKQNTILDIFNNM</sequence>